<keyword evidence="6" id="KW-0413">Isomerase</keyword>
<accession>A0A9X2HAZ9</accession>
<dbReference type="Pfam" id="PF03853">
    <property type="entry name" value="YjeF_N"/>
    <property type="match status" value="1"/>
</dbReference>
<comment type="catalytic activity">
    <reaction evidence="6">
        <text>(6R)-NADPHX = (6S)-NADPHX</text>
        <dbReference type="Rhea" id="RHEA:32227"/>
        <dbReference type="ChEBI" id="CHEBI:64076"/>
        <dbReference type="ChEBI" id="CHEBI:64077"/>
        <dbReference type="EC" id="5.1.99.6"/>
    </reaction>
</comment>
<evidence type="ECO:0000256" key="7">
    <source>
        <dbReference type="SAM" id="MobiDB-lite"/>
    </source>
</evidence>
<dbReference type="RefSeq" id="WP_254164840.1">
    <property type="nucleotide sequence ID" value="NZ_JANAFB010000003.1"/>
</dbReference>
<dbReference type="InterPro" id="IPR004443">
    <property type="entry name" value="YjeF_N_dom"/>
</dbReference>
<dbReference type="GO" id="GO:0000166">
    <property type="term" value="F:nucleotide binding"/>
    <property type="evidence" value="ECO:0007669"/>
    <property type="project" value="UniProtKB-KW"/>
</dbReference>
<dbReference type="Pfam" id="PF01256">
    <property type="entry name" value="Carb_kinase"/>
    <property type="match status" value="1"/>
</dbReference>
<feature type="binding site" evidence="6">
    <location>
        <begin position="131"/>
        <end position="137"/>
    </location>
    <ligand>
        <name>(6S)-NADPHX</name>
        <dbReference type="ChEBI" id="CHEBI:64076"/>
    </ligand>
</feature>
<dbReference type="HAMAP" id="MF_01966">
    <property type="entry name" value="NADHX_epimerase"/>
    <property type="match status" value="1"/>
</dbReference>
<evidence type="ECO:0000256" key="5">
    <source>
        <dbReference type="ARBA" id="ARBA00049209"/>
    </source>
</evidence>
<sequence length="544" mass="54774">MVLNAYTARQIRDAEKPHLDAGEPLMDVAARGLAEAAVRLLRERAGGVGGADVVLLVGSGNNGGDALHAGAALSSRGARVTAVLTAPRHHSEGMAALRGAGGAVLDLAEDGEAACLEAAAAADLLVDGILGTGGSGGLREPAAGLVRGLLAGRDDARRTPAVIACDVPSGLDATTGRLSGPVLPADLTVTFAAPTTGLVAPASASAVGRIETVPIGIEDDLPEPSALVLEDADLPGVWPAPGEGDHKYTRGVVGTVAGSDAFPGAGLMCVRAAINAGAGMVRYTGGAALAGLMALECPEAVRSEHVGADRVQAWAVGSGATGGAAEREIRAALDSGLPVVADAAAIQILAGAAGEGERARASVVMTPHAGELASALEWAVRLSPAAGNGCAPPPWRPAWPRRTCRRTASPTAPGSRRRRCRGPARPARCSAARCCSRAGPPWWRAPASCSRTPGAARGWPRPARGHAHGHAGRGRGLSSGAGRARRRAGRRRRVGPGRGRGAAAAARDQHRGARAPPAHARRLPHPGAARAAARTLSRGSLRGH</sequence>
<feature type="region of interest" description="Disordered" evidence="7">
    <location>
        <begin position="447"/>
        <end position="544"/>
    </location>
</feature>
<feature type="compositionally biased region" description="Basic residues" evidence="7">
    <location>
        <begin position="463"/>
        <end position="473"/>
    </location>
</feature>
<dbReference type="SUPFAM" id="SSF53613">
    <property type="entry name" value="Ribokinase-like"/>
    <property type="match status" value="1"/>
</dbReference>
<dbReference type="EMBL" id="JANAFB010000003">
    <property type="protein sequence ID" value="MCP3424890.1"/>
    <property type="molecule type" value="Genomic_DNA"/>
</dbReference>
<feature type="binding site" evidence="6">
    <location>
        <begin position="61"/>
        <end position="65"/>
    </location>
    <ligand>
        <name>(6S)-NADPHX</name>
        <dbReference type="ChEBI" id="CHEBI:64076"/>
    </ligand>
</feature>
<feature type="compositionally biased region" description="Low complexity" evidence="7">
    <location>
        <begin position="525"/>
        <end position="544"/>
    </location>
</feature>
<dbReference type="InterPro" id="IPR029056">
    <property type="entry name" value="Ribokinase-like"/>
</dbReference>
<protein>
    <recommendedName>
        <fullName evidence="6">NAD(P)H-hydrate epimerase</fullName>
        <ecNumber evidence="6">5.1.99.6</ecNumber>
    </recommendedName>
    <alternativeName>
        <fullName evidence="6">NAD(P)HX epimerase</fullName>
    </alternativeName>
</protein>
<dbReference type="Gene3D" id="3.40.50.10260">
    <property type="entry name" value="YjeF N-terminal domain"/>
    <property type="match status" value="1"/>
</dbReference>
<dbReference type="SUPFAM" id="SSF64153">
    <property type="entry name" value="YjeF N-terminal domain-like"/>
    <property type="match status" value="1"/>
</dbReference>
<evidence type="ECO:0000256" key="3">
    <source>
        <dbReference type="ARBA" id="ARBA00025153"/>
    </source>
</evidence>
<dbReference type="PROSITE" id="PS51383">
    <property type="entry name" value="YJEF_C_3"/>
    <property type="match status" value="1"/>
</dbReference>
<dbReference type="GO" id="GO:0052856">
    <property type="term" value="F:NAD(P)HX epimerase activity"/>
    <property type="evidence" value="ECO:0007669"/>
    <property type="project" value="UniProtKB-UniRule"/>
</dbReference>
<proteinExistence type="inferred from homology"/>
<dbReference type="Proteomes" id="UP001139502">
    <property type="component" value="Unassembled WGS sequence"/>
</dbReference>
<comment type="catalytic activity">
    <reaction evidence="4">
        <text>(6S)-NADHX + ADP = AMP + phosphate + NADH + H(+)</text>
        <dbReference type="Rhea" id="RHEA:32223"/>
        <dbReference type="ChEBI" id="CHEBI:15378"/>
        <dbReference type="ChEBI" id="CHEBI:43474"/>
        <dbReference type="ChEBI" id="CHEBI:57945"/>
        <dbReference type="ChEBI" id="CHEBI:64074"/>
        <dbReference type="ChEBI" id="CHEBI:456215"/>
        <dbReference type="ChEBI" id="CHEBI:456216"/>
        <dbReference type="EC" id="4.2.1.136"/>
    </reaction>
</comment>
<organism evidence="10 11">
    <name type="scientific">Rothia santali</name>
    <dbReference type="NCBI Taxonomy" id="2949643"/>
    <lineage>
        <taxon>Bacteria</taxon>
        <taxon>Bacillati</taxon>
        <taxon>Actinomycetota</taxon>
        <taxon>Actinomycetes</taxon>
        <taxon>Micrococcales</taxon>
        <taxon>Micrococcaceae</taxon>
        <taxon>Rothia</taxon>
    </lineage>
</organism>
<keyword evidence="6" id="KW-0547">Nucleotide-binding</keyword>
<feature type="region of interest" description="Disordered" evidence="7">
    <location>
        <begin position="387"/>
        <end position="423"/>
    </location>
</feature>
<dbReference type="InterPro" id="IPR000631">
    <property type="entry name" value="CARKD"/>
</dbReference>
<dbReference type="GO" id="GO:0046872">
    <property type="term" value="F:metal ion binding"/>
    <property type="evidence" value="ECO:0007669"/>
    <property type="project" value="UniProtKB-KW"/>
</dbReference>
<reference evidence="10" key="1">
    <citation type="submission" date="2022-06" db="EMBL/GenBank/DDBJ databases">
        <title>Rothia sp. isolated from sandalwood seedling.</title>
        <authorList>
            <person name="Tuikhar N."/>
            <person name="Kirdat K."/>
            <person name="Thorat V."/>
            <person name="Swetha P."/>
            <person name="Padma S."/>
            <person name="Sundararaj R."/>
            <person name="Yadav A."/>
        </authorList>
    </citation>
    <scope>NUCLEOTIDE SEQUENCE</scope>
    <source>
        <strain evidence="10">AR01</strain>
    </source>
</reference>
<gene>
    <name evidence="6" type="primary">nnrE</name>
    <name evidence="10" type="ORF">NBM05_02310</name>
</gene>
<comment type="function">
    <text evidence="6">Catalyzes the epimerization of the S- and R-forms of NAD(P)HX, a damaged form of NAD(P)H that is a result of enzymatic or heat-dependent hydration. This is a prerequisite for the S-specific NAD(P)H-hydrate dehydratase to allow the repair of both epimers of NAD(P)HX.</text>
</comment>
<comment type="caution">
    <text evidence="10">The sequence shown here is derived from an EMBL/GenBank/DDBJ whole genome shotgun (WGS) entry which is preliminary data.</text>
</comment>
<comment type="cofactor">
    <cofactor evidence="6">
        <name>K(+)</name>
        <dbReference type="ChEBI" id="CHEBI:29103"/>
    </cofactor>
    <text evidence="6">Binds 1 potassium ion per subunit.</text>
</comment>
<feature type="compositionally biased region" description="Basic residues" evidence="7">
    <location>
        <begin position="483"/>
        <end position="495"/>
    </location>
</feature>
<keyword evidence="11" id="KW-1185">Reference proteome</keyword>
<feature type="binding site" evidence="6">
    <location>
        <position position="127"/>
    </location>
    <ligand>
        <name>K(+)</name>
        <dbReference type="ChEBI" id="CHEBI:29103"/>
    </ligand>
</feature>
<evidence type="ECO:0000256" key="4">
    <source>
        <dbReference type="ARBA" id="ARBA00048238"/>
    </source>
</evidence>
<keyword evidence="6" id="KW-0630">Potassium</keyword>
<dbReference type="EC" id="5.1.99.6" evidence="6"/>
<dbReference type="Gene3D" id="3.40.1190.20">
    <property type="match status" value="1"/>
</dbReference>
<dbReference type="PROSITE" id="PS51385">
    <property type="entry name" value="YJEF_N"/>
    <property type="match status" value="1"/>
</dbReference>
<evidence type="ECO:0000256" key="1">
    <source>
        <dbReference type="ARBA" id="ARBA00006001"/>
    </source>
</evidence>
<keyword evidence="6" id="KW-0521">NADP</keyword>
<comment type="caution">
    <text evidence="6">Lacks conserved residue(s) required for the propagation of feature annotation.</text>
</comment>
<comment type="catalytic activity">
    <reaction evidence="5">
        <text>(6S)-NADPHX + ADP = AMP + phosphate + NADPH + H(+)</text>
        <dbReference type="Rhea" id="RHEA:32235"/>
        <dbReference type="ChEBI" id="CHEBI:15378"/>
        <dbReference type="ChEBI" id="CHEBI:43474"/>
        <dbReference type="ChEBI" id="CHEBI:57783"/>
        <dbReference type="ChEBI" id="CHEBI:64076"/>
        <dbReference type="ChEBI" id="CHEBI:456215"/>
        <dbReference type="ChEBI" id="CHEBI:456216"/>
        <dbReference type="EC" id="4.2.1.136"/>
    </reaction>
</comment>
<evidence type="ECO:0000256" key="6">
    <source>
        <dbReference type="HAMAP-Rule" id="MF_01966"/>
    </source>
</evidence>
<keyword evidence="6" id="KW-0479">Metal-binding</keyword>
<feature type="domain" description="YjeF C-terminal" evidence="8">
    <location>
        <begin position="230"/>
        <end position="373"/>
    </location>
</feature>
<comment type="similarity">
    <text evidence="2">In the C-terminal section; belongs to the NnrD/CARKD family.</text>
</comment>
<evidence type="ECO:0000313" key="10">
    <source>
        <dbReference type="EMBL" id="MCP3424890.1"/>
    </source>
</evidence>
<keyword evidence="6" id="KW-0520">NAD</keyword>
<dbReference type="InterPro" id="IPR036652">
    <property type="entry name" value="YjeF_N_dom_sf"/>
</dbReference>
<feature type="binding site" evidence="6">
    <location>
        <position position="169"/>
    </location>
    <ligand>
        <name>K(+)</name>
        <dbReference type="ChEBI" id="CHEBI:29103"/>
    </ligand>
</feature>
<dbReference type="GO" id="GO:0052855">
    <property type="term" value="F:ADP-dependent NAD(P)H-hydrate dehydratase activity"/>
    <property type="evidence" value="ECO:0007669"/>
    <property type="project" value="UniProtKB-EC"/>
</dbReference>
<name>A0A9X2HAZ9_9MICC</name>
<comment type="similarity">
    <text evidence="6">Belongs to the NnrE/AIBP family.</text>
</comment>
<feature type="binding site" evidence="6">
    <location>
        <position position="62"/>
    </location>
    <ligand>
        <name>K(+)</name>
        <dbReference type="ChEBI" id="CHEBI:29103"/>
    </ligand>
</feature>
<evidence type="ECO:0000259" key="8">
    <source>
        <dbReference type="PROSITE" id="PS51383"/>
    </source>
</evidence>
<evidence type="ECO:0000313" key="11">
    <source>
        <dbReference type="Proteomes" id="UP001139502"/>
    </source>
</evidence>
<evidence type="ECO:0000259" key="9">
    <source>
        <dbReference type="PROSITE" id="PS51385"/>
    </source>
</evidence>
<comment type="similarity">
    <text evidence="1">In the N-terminal section; belongs to the NnrE/AIBP family.</text>
</comment>
<comment type="function">
    <text evidence="3">Bifunctional enzyme that catalyzes the epimerization of the S- and R-forms of NAD(P)HX and the dehydration of the S-form of NAD(P)HX at the expense of ADP, which is converted to AMP. This allows the repair of both epimers of NAD(P)HX, a damaged form of NAD(P)H that is a result of enzymatic or heat-dependent hydration.</text>
</comment>
<dbReference type="AlphaFoldDB" id="A0A9X2HAZ9"/>
<comment type="catalytic activity">
    <reaction evidence="6">
        <text>(6R)-NADHX = (6S)-NADHX</text>
        <dbReference type="Rhea" id="RHEA:32215"/>
        <dbReference type="ChEBI" id="CHEBI:64074"/>
        <dbReference type="ChEBI" id="CHEBI:64075"/>
        <dbReference type="EC" id="5.1.99.6"/>
    </reaction>
</comment>
<feature type="domain" description="YjeF N-terminal" evidence="9">
    <location>
        <begin position="1"/>
        <end position="223"/>
    </location>
</feature>
<feature type="binding site" evidence="6">
    <location>
        <position position="166"/>
    </location>
    <ligand>
        <name>(6S)-NADPHX</name>
        <dbReference type="ChEBI" id="CHEBI:64076"/>
    </ligand>
</feature>
<evidence type="ECO:0000256" key="2">
    <source>
        <dbReference type="ARBA" id="ARBA00009524"/>
    </source>
</evidence>